<keyword evidence="5 9" id="KW-0093">Biotin biosynthesis</keyword>
<evidence type="ECO:0000256" key="4">
    <source>
        <dbReference type="ARBA" id="ARBA00022741"/>
    </source>
</evidence>
<keyword evidence="4 9" id="KW-0547">Nucleotide-binding</keyword>
<evidence type="ECO:0000256" key="2">
    <source>
        <dbReference type="ARBA" id="ARBA00022598"/>
    </source>
</evidence>
<evidence type="ECO:0000256" key="1">
    <source>
        <dbReference type="ARBA" id="ARBA00022490"/>
    </source>
</evidence>
<dbReference type="InterPro" id="IPR027417">
    <property type="entry name" value="P-loop_NTPase"/>
</dbReference>
<proteinExistence type="inferred from homology"/>
<sequence length="230" mass="26509">MKIFITSTNTDIGKTYITIHLYHLLKAEGYNVCIFKPLQTEELEDGTYPDLETYKRECHLAYQVTSLYKFKDPISPHLAFKRETDQQFDKTKILSKLNILEQQFDVILIEGAGGIAVPIHENENCFYMTGDLIRDTADMILSILPSQLGAISDAMVHQHFINHMHLPPNILIMNQYTNSSVEQDNKHTIEKLTQKDVYTFSKNANYNDFSKTFITTLKGAINHEEPRFSK</sequence>
<keyword evidence="7 9" id="KW-0460">Magnesium</keyword>
<feature type="binding site" evidence="9">
    <location>
        <begin position="110"/>
        <end position="113"/>
    </location>
    <ligand>
        <name>ATP</name>
        <dbReference type="ChEBI" id="CHEBI:30616"/>
    </ligand>
</feature>
<reference evidence="10 11" key="1">
    <citation type="journal article" date="2024" name="ISME J.">
        <title>Staphylococcus epidermidis bacteriocin A37 kills natural competitors with a unique mechanism of action.</title>
        <authorList>
            <person name="Puls J.S."/>
            <person name="Winnerling B."/>
            <person name="Power J.J."/>
            <person name="Kruger A.M."/>
            <person name="Brajtenbach D."/>
            <person name="Johnson M."/>
            <person name="Bilici K."/>
            <person name="Camus L."/>
            <person name="Fliesswasser T."/>
            <person name="Schneider T."/>
            <person name="Sahl H.G."/>
            <person name="Ghosal D."/>
            <person name="Kubitscheck U."/>
            <person name="Heilbronner S."/>
            <person name="Grein F."/>
        </authorList>
    </citation>
    <scope>NUCLEOTIDE SEQUENCE [LARGE SCALE GENOMIC DNA]</scope>
    <source>
        <strain evidence="10 11">SCK7</strain>
    </source>
</reference>
<dbReference type="EMBL" id="CP133006">
    <property type="protein sequence ID" value="WZG10485.1"/>
    <property type="molecule type" value="Genomic_DNA"/>
</dbReference>
<evidence type="ECO:0000256" key="9">
    <source>
        <dbReference type="HAMAP-Rule" id="MF_00336"/>
    </source>
</evidence>
<comment type="caution">
    <text evidence="9">Lacks conserved residue(s) required for the propagation of feature annotation.</text>
</comment>
<dbReference type="PIRSF" id="PIRSF006755">
    <property type="entry name" value="DTB_synth"/>
    <property type="match status" value="1"/>
</dbReference>
<comment type="catalytic activity">
    <reaction evidence="8">
        <text>(7R,8S)-8-amino-7-(carboxyamino)nonanoate + ATP = (4R,5S)-dethiobiotin + ADP + phosphate + H(+)</text>
        <dbReference type="Rhea" id="RHEA:63684"/>
        <dbReference type="ChEBI" id="CHEBI:15378"/>
        <dbReference type="ChEBI" id="CHEBI:30616"/>
        <dbReference type="ChEBI" id="CHEBI:43474"/>
        <dbReference type="ChEBI" id="CHEBI:149470"/>
        <dbReference type="ChEBI" id="CHEBI:149473"/>
        <dbReference type="ChEBI" id="CHEBI:456216"/>
    </reaction>
</comment>
<dbReference type="Pfam" id="PF13500">
    <property type="entry name" value="AAA_26"/>
    <property type="match status" value="1"/>
</dbReference>
<keyword evidence="6 9" id="KW-0067">ATP-binding</keyword>
<dbReference type="SUPFAM" id="SSF52540">
    <property type="entry name" value="P-loop containing nucleoside triphosphate hydrolases"/>
    <property type="match status" value="1"/>
</dbReference>
<feature type="binding site" evidence="9">
    <location>
        <position position="50"/>
    </location>
    <ligand>
        <name>Mg(2+)</name>
        <dbReference type="ChEBI" id="CHEBI:18420"/>
    </ligand>
</feature>
<keyword evidence="2 9" id="KW-0436">Ligase</keyword>
<accession>A0ABZ2WE75</accession>
<dbReference type="InterPro" id="IPR004472">
    <property type="entry name" value="DTB_synth_BioD"/>
</dbReference>
<feature type="binding site" evidence="9">
    <location>
        <position position="50"/>
    </location>
    <ligand>
        <name>ATP</name>
        <dbReference type="ChEBI" id="CHEBI:30616"/>
    </ligand>
</feature>
<evidence type="ECO:0000313" key="11">
    <source>
        <dbReference type="Proteomes" id="UP001468345"/>
    </source>
</evidence>
<comment type="function">
    <text evidence="9">Catalyzes a mechanistically unusual reaction, the ATP-dependent insertion of CO2 between the N7 and N8 nitrogen atoms of 7,8-diaminopelargonic acid (DAPA, also called 7,8-diammoniononanoate) to form a ureido ring.</text>
</comment>
<feature type="binding site" evidence="9">
    <location>
        <position position="40"/>
    </location>
    <ligand>
        <name>substrate</name>
    </ligand>
</feature>
<dbReference type="CDD" id="cd03109">
    <property type="entry name" value="DTBS"/>
    <property type="match status" value="1"/>
</dbReference>
<feature type="binding site" evidence="9">
    <location>
        <begin position="11"/>
        <end position="16"/>
    </location>
    <ligand>
        <name>ATP</name>
        <dbReference type="ChEBI" id="CHEBI:30616"/>
    </ligand>
</feature>
<comment type="subunit">
    <text evidence="9">Homodimer.</text>
</comment>
<keyword evidence="3 9" id="KW-0479">Metal-binding</keyword>
<comment type="pathway">
    <text evidence="9">Cofactor biosynthesis; biotin biosynthesis; biotin from 7,8-diaminononanoate: step 1/2.</text>
</comment>
<evidence type="ECO:0000256" key="5">
    <source>
        <dbReference type="ARBA" id="ARBA00022756"/>
    </source>
</evidence>
<dbReference type="PANTHER" id="PTHR43210">
    <property type="entry name" value="DETHIOBIOTIN SYNTHETASE"/>
    <property type="match status" value="1"/>
</dbReference>
<evidence type="ECO:0000313" key="10">
    <source>
        <dbReference type="EMBL" id="WZG10485.1"/>
    </source>
</evidence>
<gene>
    <name evidence="9 10" type="primary">bioD</name>
    <name evidence="10" type="ORF">SHJJP9002_002506</name>
</gene>
<dbReference type="EC" id="6.3.3.3" evidence="9"/>
<comment type="subcellular location">
    <subcellularLocation>
        <location evidence="9">Cytoplasm</location>
    </subcellularLocation>
</comment>
<keyword evidence="1 9" id="KW-0963">Cytoplasm</keyword>
<dbReference type="NCBIfam" id="TIGR00347">
    <property type="entry name" value="bioD"/>
    <property type="match status" value="1"/>
</dbReference>
<comment type="similarity">
    <text evidence="9">Belongs to the dethiobiotin synthetase family.</text>
</comment>
<feature type="binding site" evidence="9">
    <location>
        <position position="15"/>
    </location>
    <ligand>
        <name>Mg(2+)</name>
        <dbReference type="ChEBI" id="CHEBI:18420"/>
    </ligand>
</feature>
<feature type="active site" evidence="9">
    <location>
        <position position="36"/>
    </location>
</feature>
<protein>
    <recommendedName>
        <fullName evidence="9">ATP-dependent dethiobiotin synthetase BioD</fullName>
        <ecNumber evidence="9">6.3.3.3</ecNumber>
    </recommendedName>
    <alternativeName>
        <fullName evidence="9">DTB synthetase</fullName>
        <shortName evidence="9">DTBS</shortName>
    </alternativeName>
    <alternativeName>
        <fullName evidence="9">Dethiobiotin synthase</fullName>
    </alternativeName>
</protein>
<feature type="binding site" evidence="9">
    <location>
        <position position="110"/>
    </location>
    <ligand>
        <name>Mg(2+)</name>
        <dbReference type="ChEBI" id="CHEBI:18420"/>
    </ligand>
</feature>
<keyword evidence="11" id="KW-1185">Reference proteome</keyword>
<evidence type="ECO:0000256" key="8">
    <source>
        <dbReference type="ARBA" id="ARBA00047386"/>
    </source>
</evidence>
<dbReference type="GO" id="GO:0004141">
    <property type="term" value="F:dethiobiotin synthase activity"/>
    <property type="evidence" value="ECO:0007669"/>
    <property type="project" value="UniProtKB-EC"/>
</dbReference>
<dbReference type="HAMAP" id="MF_00336">
    <property type="entry name" value="BioD"/>
    <property type="match status" value="1"/>
</dbReference>
<name>A0ABZ2WE75_9STAP</name>
<comment type="cofactor">
    <cofactor evidence="9">
        <name>Mg(2+)</name>
        <dbReference type="ChEBI" id="CHEBI:18420"/>
    </cofactor>
</comment>
<dbReference type="PANTHER" id="PTHR43210:SF2">
    <property type="entry name" value="ATP-DEPENDENT DETHIOBIOTIN SYNTHETASE BIOD 2"/>
    <property type="match status" value="1"/>
</dbReference>
<evidence type="ECO:0000256" key="6">
    <source>
        <dbReference type="ARBA" id="ARBA00022840"/>
    </source>
</evidence>
<comment type="catalytic activity">
    <reaction evidence="9">
        <text>(7R,8S)-7,8-diammoniononanoate + CO2 + ATP = (4R,5S)-dethiobiotin + ADP + phosphate + 3 H(+)</text>
        <dbReference type="Rhea" id="RHEA:15805"/>
        <dbReference type="ChEBI" id="CHEBI:15378"/>
        <dbReference type="ChEBI" id="CHEBI:16526"/>
        <dbReference type="ChEBI" id="CHEBI:30616"/>
        <dbReference type="ChEBI" id="CHEBI:43474"/>
        <dbReference type="ChEBI" id="CHEBI:149469"/>
        <dbReference type="ChEBI" id="CHEBI:149473"/>
        <dbReference type="ChEBI" id="CHEBI:456216"/>
        <dbReference type="EC" id="6.3.3.3"/>
    </reaction>
</comment>
<evidence type="ECO:0000256" key="3">
    <source>
        <dbReference type="ARBA" id="ARBA00022723"/>
    </source>
</evidence>
<dbReference type="RefSeq" id="WP_341636599.1">
    <property type="nucleotide sequence ID" value="NZ_CP133006.1"/>
</dbReference>
<dbReference type="Gene3D" id="3.40.50.300">
    <property type="entry name" value="P-loop containing nucleotide triphosphate hydrolases"/>
    <property type="match status" value="1"/>
</dbReference>
<evidence type="ECO:0000256" key="7">
    <source>
        <dbReference type="ARBA" id="ARBA00022842"/>
    </source>
</evidence>
<organism evidence="10 11">
    <name type="scientific">Staphylococcus casei</name>
    <dbReference type="NCBI Taxonomy" id="201828"/>
    <lineage>
        <taxon>Bacteria</taxon>
        <taxon>Bacillati</taxon>
        <taxon>Bacillota</taxon>
        <taxon>Bacilli</taxon>
        <taxon>Bacillales</taxon>
        <taxon>Staphylococcaceae</taxon>
        <taxon>Staphylococcus</taxon>
    </lineage>
</organism>
<dbReference type="Proteomes" id="UP001468345">
    <property type="component" value="Chromosome"/>
</dbReference>
<feature type="binding site" evidence="9">
    <location>
        <begin position="174"/>
        <end position="175"/>
    </location>
    <ligand>
        <name>ATP</name>
        <dbReference type="ChEBI" id="CHEBI:30616"/>
    </ligand>
</feature>